<dbReference type="Proteomes" id="UP001159428">
    <property type="component" value="Unassembled WGS sequence"/>
</dbReference>
<dbReference type="GO" id="GO:0004672">
    <property type="term" value="F:protein kinase activity"/>
    <property type="evidence" value="ECO:0007669"/>
    <property type="project" value="InterPro"/>
</dbReference>
<feature type="region of interest" description="Disordered" evidence="1">
    <location>
        <begin position="342"/>
        <end position="367"/>
    </location>
</feature>
<dbReference type="PROSITE" id="PS50011">
    <property type="entry name" value="PROTEIN_KINASE_DOM"/>
    <property type="match status" value="1"/>
</dbReference>
<evidence type="ECO:0000313" key="3">
    <source>
        <dbReference type="EMBL" id="CAH3120086.1"/>
    </source>
</evidence>
<comment type="caution">
    <text evidence="3">The sequence shown here is derived from an EMBL/GenBank/DDBJ whole genome shotgun (WGS) entry which is preliminary data.</text>
</comment>
<dbReference type="GO" id="GO:0005524">
    <property type="term" value="F:ATP binding"/>
    <property type="evidence" value="ECO:0007669"/>
    <property type="project" value="InterPro"/>
</dbReference>
<dbReference type="PANTHER" id="PTHR26392:SF92">
    <property type="entry name" value="PROTEIN KINASE DOMAIN-CONTAINING PROTEIN"/>
    <property type="match status" value="1"/>
</dbReference>
<dbReference type="EMBL" id="CALNXJ010000017">
    <property type="protein sequence ID" value="CAH3120086.1"/>
    <property type="molecule type" value="Genomic_DNA"/>
</dbReference>
<dbReference type="AlphaFoldDB" id="A0AAU9WNH7"/>
<dbReference type="Gene3D" id="1.10.510.10">
    <property type="entry name" value="Transferase(Phosphotransferase) domain 1"/>
    <property type="match status" value="1"/>
</dbReference>
<accession>A0AAU9WNH7</accession>
<dbReference type="InterPro" id="IPR011009">
    <property type="entry name" value="Kinase-like_dom_sf"/>
</dbReference>
<name>A0AAU9WNH7_9CNID</name>
<dbReference type="PROSITE" id="PS00108">
    <property type="entry name" value="PROTEIN_KINASE_ST"/>
    <property type="match status" value="1"/>
</dbReference>
<feature type="compositionally biased region" description="Basic and acidic residues" evidence="1">
    <location>
        <begin position="345"/>
        <end position="360"/>
    </location>
</feature>
<dbReference type="Gene3D" id="3.30.200.20">
    <property type="entry name" value="Phosphorylase Kinase, domain 1"/>
    <property type="match status" value="1"/>
</dbReference>
<dbReference type="InterPro" id="IPR008271">
    <property type="entry name" value="Ser/Thr_kinase_AS"/>
</dbReference>
<dbReference type="PANTHER" id="PTHR26392">
    <property type="entry name" value="MITOGEN-ACTIVATED PROTEIN KINASE KINASE KINASE 7-RELATED"/>
    <property type="match status" value="1"/>
</dbReference>
<feature type="domain" description="Protein kinase" evidence="2">
    <location>
        <begin position="124"/>
        <end position="393"/>
    </location>
</feature>
<keyword evidence="4" id="KW-1185">Reference proteome</keyword>
<evidence type="ECO:0000256" key="1">
    <source>
        <dbReference type="SAM" id="MobiDB-lite"/>
    </source>
</evidence>
<dbReference type="SUPFAM" id="SSF56112">
    <property type="entry name" value="Protein kinase-like (PK-like)"/>
    <property type="match status" value="1"/>
</dbReference>
<proteinExistence type="predicted"/>
<sequence length="401" mass="46147">MKEKLGNWNKIRKYENDKCGFMAKASLEYLLEAAKKQNLKSLVVEQLKEARVCLEQVVNRIPELIKADRILCQKLTNDSSSQKELDIYRPIHERSLQLRRKMAVFGIQEVSIMDISCDDLELRADKISPLGRDAFTTVHRGTLKMRRKDESVEVAVKVWNSELENFDASDFLSERETLRKLNHPFIVNFYGAALIREEERLRVTLVMELCKENLMGRIFQNRDNIPSLSLTPGAARSVIRWARDIANALDFIHSQGIVHRDFKLENIMLSHEDDVRVANVSVSRGAKMTTGTMKETFYIAPEVIKSGFYDSKADIYSFGIMLWEMHGKRALTDVEGDVRAVYGEDAERNRPTQVDQDRKKPPPTLQDVMQGCLDEEADKRPDATACRQRLTMLYQDTFPPI</sequence>
<dbReference type="InterPro" id="IPR000719">
    <property type="entry name" value="Prot_kinase_dom"/>
</dbReference>
<evidence type="ECO:0000259" key="2">
    <source>
        <dbReference type="PROSITE" id="PS50011"/>
    </source>
</evidence>
<organism evidence="3 4">
    <name type="scientific">Pocillopora meandrina</name>
    <dbReference type="NCBI Taxonomy" id="46732"/>
    <lineage>
        <taxon>Eukaryota</taxon>
        <taxon>Metazoa</taxon>
        <taxon>Cnidaria</taxon>
        <taxon>Anthozoa</taxon>
        <taxon>Hexacorallia</taxon>
        <taxon>Scleractinia</taxon>
        <taxon>Astrocoeniina</taxon>
        <taxon>Pocilloporidae</taxon>
        <taxon>Pocillopora</taxon>
    </lineage>
</organism>
<gene>
    <name evidence="3" type="ORF">PMEA_00008080</name>
</gene>
<dbReference type="InterPro" id="IPR001245">
    <property type="entry name" value="Ser-Thr/Tyr_kinase_cat_dom"/>
</dbReference>
<protein>
    <recommendedName>
        <fullName evidence="2">Protein kinase domain-containing protein</fullName>
    </recommendedName>
</protein>
<dbReference type="Pfam" id="PF07714">
    <property type="entry name" value="PK_Tyr_Ser-Thr"/>
    <property type="match status" value="1"/>
</dbReference>
<evidence type="ECO:0000313" key="4">
    <source>
        <dbReference type="Proteomes" id="UP001159428"/>
    </source>
</evidence>
<reference evidence="3 4" key="1">
    <citation type="submission" date="2022-05" db="EMBL/GenBank/DDBJ databases">
        <authorList>
            <consortium name="Genoscope - CEA"/>
            <person name="William W."/>
        </authorList>
    </citation>
    <scope>NUCLEOTIDE SEQUENCE [LARGE SCALE GENOMIC DNA]</scope>
</reference>